<evidence type="ECO:0000313" key="2">
    <source>
        <dbReference type="Proteomes" id="UP001283361"/>
    </source>
</evidence>
<protein>
    <submittedName>
        <fullName evidence="1">Uncharacterized protein</fullName>
    </submittedName>
</protein>
<evidence type="ECO:0000313" key="1">
    <source>
        <dbReference type="EMBL" id="KAK3758430.1"/>
    </source>
</evidence>
<organism evidence="1 2">
    <name type="scientific">Elysia crispata</name>
    <name type="common">lettuce slug</name>
    <dbReference type="NCBI Taxonomy" id="231223"/>
    <lineage>
        <taxon>Eukaryota</taxon>
        <taxon>Metazoa</taxon>
        <taxon>Spiralia</taxon>
        <taxon>Lophotrochozoa</taxon>
        <taxon>Mollusca</taxon>
        <taxon>Gastropoda</taxon>
        <taxon>Heterobranchia</taxon>
        <taxon>Euthyneura</taxon>
        <taxon>Panpulmonata</taxon>
        <taxon>Sacoglossa</taxon>
        <taxon>Placobranchoidea</taxon>
        <taxon>Plakobranchidae</taxon>
        <taxon>Elysia</taxon>
    </lineage>
</organism>
<sequence length="121" mass="13065">MRCRCCRASINNSVRTAKVQHAMPPPLGPRTASVFSVIGLLAGPAPKARSNYPNTFGLSSYHHRYCSPGSATVTSAALPPGGLLTPRKVDEARARTRRCRECLPTHSPSETHRTILAQSDL</sequence>
<keyword evidence="2" id="KW-1185">Reference proteome</keyword>
<proteinExistence type="predicted"/>
<gene>
    <name evidence="1" type="ORF">RRG08_058700</name>
</gene>
<comment type="caution">
    <text evidence="1">The sequence shown here is derived from an EMBL/GenBank/DDBJ whole genome shotgun (WGS) entry which is preliminary data.</text>
</comment>
<dbReference type="EMBL" id="JAWDGP010005269">
    <property type="protein sequence ID" value="KAK3758430.1"/>
    <property type="molecule type" value="Genomic_DNA"/>
</dbReference>
<accession>A0AAE1D6D0</accession>
<dbReference type="AlphaFoldDB" id="A0AAE1D6D0"/>
<reference evidence="1" key="1">
    <citation type="journal article" date="2023" name="G3 (Bethesda)">
        <title>A reference genome for the long-term kleptoplast-retaining sea slug Elysia crispata morphotype clarki.</title>
        <authorList>
            <person name="Eastman K.E."/>
            <person name="Pendleton A.L."/>
            <person name="Shaikh M.A."/>
            <person name="Suttiyut T."/>
            <person name="Ogas R."/>
            <person name="Tomko P."/>
            <person name="Gavelis G."/>
            <person name="Widhalm J.R."/>
            <person name="Wisecaver J.H."/>
        </authorList>
    </citation>
    <scope>NUCLEOTIDE SEQUENCE</scope>
    <source>
        <strain evidence="1">ECLA1</strain>
    </source>
</reference>
<name>A0AAE1D6D0_9GAST</name>
<dbReference type="Proteomes" id="UP001283361">
    <property type="component" value="Unassembled WGS sequence"/>
</dbReference>